<dbReference type="EMBL" id="MVBN01000001">
    <property type="protein sequence ID" value="OOK84273.1"/>
    <property type="molecule type" value="Genomic_DNA"/>
</dbReference>
<evidence type="ECO:0000313" key="2">
    <source>
        <dbReference type="Proteomes" id="UP000188532"/>
    </source>
</evidence>
<gene>
    <name evidence="1" type="ORF">BZL29_0024</name>
</gene>
<reference evidence="1 2" key="1">
    <citation type="submission" date="2017-02" db="EMBL/GenBank/DDBJ databases">
        <title>Complete genome sequences of Mycobacterium kansasii strains isolated from rhesus macaques.</title>
        <authorList>
            <person name="Panda A."/>
            <person name="Nagaraj S."/>
            <person name="Zhao X."/>
            <person name="Tettelin H."/>
            <person name="Detolla L.J."/>
        </authorList>
    </citation>
    <scope>NUCLEOTIDE SEQUENCE [LARGE SCALE GENOMIC DNA]</scope>
    <source>
        <strain evidence="1 2">11-3469</strain>
    </source>
</reference>
<dbReference type="GeneID" id="42539954"/>
<protein>
    <submittedName>
        <fullName evidence="1">Uncharacterized protein</fullName>
    </submittedName>
</protein>
<dbReference type="AlphaFoldDB" id="A0A1V3XYG3"/>
<accession>A0A1V3XYG3</accession>
<dbReference type="Proteomes" id="UP000188532">
    <property type="component" value="Unassembled WGS sequence"/>
</dbReference>
<evidence type="ECO:0000313" key="1">
    <source>
        <dbReference type="EMBL" id="OOK84273.1"/>
    </source>
</evidence>
<proteinExistence type="predicted"/>
<organism evidence="1 2">
    <name type="scientific">Mycobacterium kansasii</name>
    <dbReference type="NCBI Taxonomy" id="1768"/>
    <lineage>
        <taxon>Bacteria</taxon>
        <taxon>Bacillati</taxon>
        <taxon>Actinomycetota</taxon>
        <taxon>Actinomycetes</taxon>
        <taxon>Mycobacteriales</taxon>
        <taxon>Mycobacteriaceae</taxon>
        <taxon>Mycobacterium</taxon>
    </lineage>
</organism>
<dbReference type="RefSeq" id="WP_155254707.1">
    <property type="nucleotide sequence ID" value="NZ_BLYZ01000003.1"/>
</dbReference>
<comment type="caution">
    <text evidence="1">The sequence shown here is derived from an EMBL/GenBank/DDBJ whole genome shotgun (WGS) entry which is preliminary data.</text>
</comment>
<sequence length="52" mass="5378">MTEYNGAGTTSSPVVLTPEVQQAVWSWGVGPAALAELARSCDIEILGPPPLP</sequence>
<name>A0A1V3XYG3_MYCKA</name>